<feature type="signal peptide" evidence="3">
    <location>
        <begin position="1"/>
        <end position="28"/>
    </location>
</feature>
<evidence type="ECO:0000256" key="1">
    <source>
        <dbReference type="SAM" id="MobiDB-lite"/>
    </source>
</evidence>
<dbReference type="InterPro" id="IPR013783">
    <property type="entry name" value="Ig-like_fold"/>
</dbReference>
<keyword evidence="2" id="KW-0812">Transmembrane</keyword>
<comment type="caution">
    <text evidence="4">The sequence shown here is derived from an EMBL/GenBank/DDBJ whole genome shotgun (WGS) entry which is preliminary data.</text>
</comment>
<feature type="transmembrane region" description="Helical" evidence="2">
    <location>
        <begin position="333"/>
        <end position="358"/>
    </location>
</feature>
<gene>
    <name evidence="4" type="ORF">V1264_024330</name>
</gene>
<keyword evidence="3" id="KW-0732">Signal</keyword>
<feature type="region of interest" description="Disordered" evidence="1">
    <location>
        <begin position="244"/>
        <end position="305"/>
    </location>
</feature>
<feature type="chain" id="PRO_5042981304" evidence="3">
    <location>
        <begin position="29"/>
        <end position="374"/>
    </location>
</feature>
<sequence length="374" mass="40916">MAVRQRCTTKFQVRTLHLLLTILDLVHSQDLPQPWINVSEPLRLGKVVDMCCHAESSTFGEPVVTFSIWPNNDEQENNFPVSMFGLTMTQCYCITVTTRHHGSSAECHAKYPSGRGRSAIPFPLVVMELSQPVITGPRSLPSGGEGEHTCTVQDVTYDTHVEFSLTWRVNGFPNKNDMQKTVNRGYLDTFKSRLALHCVKSCINIRAPVNHGNTPTTLLLECEVFHVGLEKFGKQIITSYNVTIQPDPTTTTTTTTTTTAPARGELDGGGGGGGGGGQTTSDSVTHSPADQPTSESSATPGFFVTQSRAPSTTSIATFNRKPELSRSESNNSWSLIMVVVLSSLLGLALLIFWGIILVRCAERRVRRASKARLY</sequence>
<accession>A0AAN9FZ49</accession>
<proteinExistence type="predicted"/>
<feature type="compositionally biased region" description="Low complexity" evidence="1">
    <location>
        <begin position="249"/>
        <end position="259"/>
    </location>
</feature>
<protein>
    <submittedName>
        <fullName evidence="4">Uncharacterized protein</fullName>
    </submittedName>
</protein>
<evidence type="ECO:0000256" key="3">
    <source>
        <dbReference type="SAM" id="SignalP"/>
    </source>
</evidence>
<dbReference type="Gene3D" id="2.60.40.10">
    <property type="entry name" value="Immunoglobulins"/>
    <property type="match status" value="1"/>
</dbReference>
<keyword evidence="2" id="KW-1133">Transmembrane helix</keyword>
<evidence type="ECO:0000256" key="2">
    <source>
        <dbReference type="SAM" id="Phobius"/>
    </source>
</evidence>
<feature type="compositionally biased region" description="Gly residues" evidence="1">
    <location>
        <begin position="267"/>
        <end position="278"/>
    </location>
</feature>
<keyword evidence="5" id="KW-1185">Reference proteome</keyword>
<keyword evidence="2" id="KW-0472">Membrane</keyword>
<dbReference type="EMBL" id="JBAMIC010001008">
    <property type="protein sequence ID" value="KAK7089626.1"/>
    <property type="molecule type" value="Genomic_DNA"/>
</dbReference>
<organism evidence="4 5">
    <name type="scientific">Littorina saxatilis</name>
    <dbReference type="NCBI Taxonomy" id="31220"/>
    <lineage>
        <taxon>Eukaryota</taxon>
        <taxon>Metazoa</taxon>
        <taxon>Spiralia</taxon>
        <taxon>Lophotrochozoa</taxon>
        <taxon>Mollusca</taxon>
        <taxon>Gastropoda</taxon>
        <taxon>Caenogastropoda</taxon>
        <taxon>Littorinimorpha</taxon>
        <taxon>Littorinoidea</taxon>
        <taxon>Littorinidae</taxon>
        <taxon>Littorina</taxon>
    </lineage>
</organism>
<evidence type="ECO:0000313" key="5">
    <source>
        <dbReference type="Proteomes" id="UP001374579"/>
    </source>
</evidence>
<reference evidence="4 5" key="1">
    <citation type="submission" date="2024-02" db="EMBL/GenBank/DDBJ databases">
        <title>Chromosome-scale genome assembly of the rough periwinkle Littorina saxatilis.</title>
        <authorList>
            <person name="De Jode A."/>
            <person name="Faria R."/>
            <person name="Formenti G."/>
            <person name="Sims Y."/>
            <person name="Smith T.P."/>
            <person name="Tracey A."/>
            <person name="Wood J.M.D."/>
            <person name="Zagrodzka Z.B."/>
            <person name="Johannesson K."/>
            <person name="Butlin R.K."/>
            <person name="Leder E.H."/>
        </authorList>
    </citation>
    <scope>NUCLEOTIDE SEQUENCE [LARGE SCALE GENOMIC DNA]</scope>
    <source>
        <strain evidence="4">Snail1</strain>
        <tissue evidence="4">Muscle</tissue>
    </source>
</reference>
<evidence type="ECO:0000313" key="4">
    <source>
        <dbReference type="EMBL" id="KAK7089626.1"/>
    </source>
</evidence>
<feature type="compositionally biased region" description="Polar residues" evidence="1">
    <location>
        <begin position="279"/>
        <end position="305"/>
    </location>
</feature>
<dbReference type="AlphaFoldDB" id="A0AAN9FZ49"/>
<dbReference type="Proteomes" id="UP001374579">
    <property type="component" value="Unassembled WGS sequence"/>
</dbReference>
<name>A0AAN9FZ49_9CAEN</name>